<keyword evidence="2" id="KW-1133">Transmembrane helix</keyword>
<keyword evidence="2" id="KW-0472">Membrane</keyword>
<feature type="transmembrane region" description="Helical" evidence="2">
    <location>
        <begin position="376"/>
        <end position="407"/>
    </location>
</feature>
<name>A0A0L6UKZ2_9BASI</name>
<dbReference type="VEuPathDB" id="FungiDB:VP01_531g3"/>
<reference evidence="3 4" key="1">
    <citation type="submission" date="2015-08" db="EMBL/GenBank/DDBJ databases">
        <title>Next Generation Sequencing and Analysis of the Genome of Puccinia sorghi L Schw, the Causal Agent of Maize Common Rust.</title>
        <authorList>
            <person name="Rochi L."/>
            <person name="Burguener G."/>
            <person name="Darino M."/>
            <person name="Turjanski A."/>
            <person name="Kreff E."/>
            <person name="Dieguez M.J."/>
            <person name="Sacco F."/>
        </authorList>
    </citation>
    <scope>NUCLEOTIDE SEQUENCE [LARGE SCALE GENOMIC DNA]</scope>
    <source>
        <strain evidence="3 4">RO10H11247</strain>
    </source>
</reference>
<sequence length="468" mass="54888">MESACTTRSVLVVEGIINRESRCEEDKQTGEREFLVVIYLFVWTNVLLRISPDGIKLLASEKETQRKKTNKQKRERYSSANGDEYSSYRNRREWWKWEIRSGILGRIALKEKNPSMGRLLSSCGAYLPHSSRQNTTPSSISSNIHSVLRPPIPWNTFYAESTETECNALTQLPEEFTLSFWFSFFSCERGGFLYCFVRTWGNLIPAALGHPMGSVVHADHLHQRADCRSSIVVDFMTHHQTPRMIRLYLHCIFITSGSTTKIYCSQRSCKYHVRKLFECPLRLGKYPHWHSLAALFHEMRTHTWISVREQLIMRDRRNKIDWPYFFVVIESEHVEIDFKGKESTNQNFFKSSWLSKDDTGELDINYECNQGINFNFVYFMGYIIIILFQFFFLFQICVELVVLLFCYTNYQSNIKSFLKYFYFLPLKCNFFPANRQCSIVRRLKIIPQLGKPLASPEGGYKIITLSPL</sequence>
<evidence type="ECO:0000313" key="3">
    <source>
        <dbReference type="EMBL" id="KNZ48922.1"/>
    </source>
</evidence>
<evidence type="ECO:0000256" key="2">
    <source>
        <dbReference type="SAM" id="Phobius"/>
    </source>
</evidence>
<comment type="caution">
    <text evidence="3">The sequence shown here is derived from an EMBL/GenBank/DDBJ whole genome shotgun (WGS) entry which is preliminary data.</text>
</comment>
<gene>
    <name evidence="3" type="ORF">VP01_531g3</name>
</gene>
<accession>A0A0L6UKZ2</accession>
<evidence type="ECO:0000256" key="1">
    <source>
        <dbReference type="SAM" id="MobiDB-lite"/>
    </source>
</evidence>
<dbReference type="AlphaFoldDB" id="A0A0L6UKZ2"/>
<organism evidence="3 4">
    <name type="scientific">Puccinia sorghi</name>
    <dbReference type="NCBI Taxonomy" id="27349"/>
    <lineage>
        <taxon>Eukaryota</taxon>
        <taxon>Fungi</taxon>
        <taxon>Dikarya</taxon>
        <taxon>Basidiomycota</taxon>
        <taxon>Pucciniomycotina</taxon>
        <taxon>Pucciniomycetes</taxon>
        <taxon>Pucciniales</taxon>
        <taxon>Pucciniaceae</taxon>
        <taxon>Puccinia</taxon>
    </lineage>
</organism>
<dbReference type="EMBL" id="LAVV01010520">
    <property type="protein sequence ID" value="KNZ48922.1"/>
    <property type="molecule type" value="Genomic_DNA"/>
</dbReference>
<protein>
    <submittedName>
        <fullName evidence="3">Uncharacterized protein</fullName>
    </submittedName>
</protein>
<keyword evidence="2" id="KW-0812">Transmembrane</keyword>
<feature type="region of interest" description="Disordered" evidence="1">
    <location>
        <begin position="63"/>
        <end position="84"/>
    </location>
</feature>
<proteinExistence type="predicted"/>
<keyword evidence="4" id="KW-1185">Reference proteome</keyword>
<dbReference type="Proteomes" id="UP000037035">
    <property type="component" value="Unassembled WGS sequence"/>
</dbReference>
<evidence type="ECO:0000313" key="4">
    <source>
        <dbReference type="Proteomes" id="UP000037035"/>
    </source>
</evidence>